<feature type="signal peptide" evidence="1">
    <location>
        <begin position="1"/>
        <end position="26"/>
    </location>
</feature>
<feature type="chain" id="PRO_5021009471" evidence="1">
    <location>
        <begin position="27"/>
        <end position="217"/>
    </location>
</feature>
<reference evidence="2 3" key="1">
    <citation type="submission" date="2019-01" db="EMBL/GenBank/DDBJ databases">
        <authorList>
            <person name="Li J."/>
        </authorList>
    </citation>
    <scope>NUCLEOTIDE SEQUENCE [LARGE SCALE GENOMIC DNA]</scope>
    <source>
        <strain evidence="2 3">CGMCC 4.7180</strain>
    </source>
</reference>
<dbReference type="AlphaFoldDB" id="A0A4Q2JP56"/>
<proteinExistence type="predicted"/>
<name>A0A4Q2JP56_9MICO</name>
<dbReference type="OrthoDB" id="10017689at2"/>
<gene>
    <name evidence="2" type="ORF">ESO86_04070</name>
</gene>
<keyword evidence="1" id="KW-0732">Signal</keyword>
<dbReference type="RefSeq" id="WP_129233603.1">
    <property type="nucleotide sequence ID" value="NZ_SDPL01000040.1"/>
</dbReference>
<protein>
    <submittedName>
        <fullName evidence="2">Uncharacterized protein</fullName>
    </submittedName>
</protein>
<sequence>MSINRSLTAALGAVLLVGVTASPAAAAGPPEVFEDPFAFTGPDLDNGLVVFINTSREAFCTDEQVAREVAIVDWFEGGMVDPFPEWALERPAGFETWTPNLIDSPKGVIANLDEGDQHIELWWLDEPEDSFGVGACLDTDDRLELFATGSAEIKANASDLFEGGLRSAAIDHFRGKADLIGVDGNDYAYSFSWRLVLPCDEPPGRPCEVTNFSLAQR</sequence>
<evidence type="ECO:0000313" key="3">
    <source>
        <dbReference type="Proteomes" id="UP000292881"/>
    </source>
</evidence>
<keyword evidence="3" id="KW-1185">Reference proteome</keyword>
<dbReference type="EMBL" id="SDPL01000040">
    <property type="protein sequence ID" value="RXZ50021.1"/>
    <property type="molecule type" value="Genomic_DNA"/>
</dbReference>
<dbReference type="Proteomes" id="UP000292881">
    <property type="component" value="Unassembled WGS sequence"/>
</dbReference>
<comment type="caution">
    <text evidence="2">The sequence shown here is derived from an EMBL/GenBank/DDBJ whole genome shotgun (WGS) entry which is preliminary data.</text>
</comment>
<organism evidence="2 3">
    <name type="scientific">Agromyces binzhouensis</name>
    <dbReference type="NCBI Taxonomy" id="1817495"/>
    <lineage>
        <taxon>Bacteria</taxon>
        <taxon>Bacillati</taxon>
        <taxon>Actinomycetota</taxon>
        <taxon>Actinomycetes</taxon>
        <taxon>Micrococcales</taxon>
        <taxon>Microbacteriaceae</taxon>
        <taxon>Agromyces</taxon>
    </lineage>
</organism>
<evidence type="ECO:0000313" key="2">
    <source>
        <dbReference type="EMBL" id="RXZ50021.1"/>
    </source>
</evidence>
<accession>A0A4Q2JP56</accession>
<evidence type="ECO:0000256" key="1">
    <source>
        <dbReference type="SAM" id="SignalP"/>
    </source>
</evidence>